<dbReference type="EMBL" id="AGNL01022983">
    <property type="protein sequence ID" value="EJK59392.1"/>
    <property type="molecule type" value="Genomic_DNA"/>
</dbReference>
<proteinExistence type="predicted"/>
<evidence type="ECO:0000256" key="1">
    <source>
        <dbReference type="SAM" id="MobiDB-lite"/>
    </source>
</evidence>
<dbReference type="Proteomes" id="UP000266841">
    <property type="component" value="Unassembled WGS sequence"/>
</dbReference>
<evidence type="ECO:0000313" key="3">
    <source>
        <dbReference type="Proteomes" id="UP000266841"/>
    </source>
</evidence>
<name>K0SLL9_THAOC</name>
<organism evidence="2 3">
    <name type="scientific">Thalassiosira oceanica</name>
    <name type="common">Marine diatom</name>
    <dbReference type="NCBI Taxonomy" id="159749"/>
    <lineage>
        <taxon>Eukaryota</taxon>
        <taxon>Sar</taxon>
        <taxon>Stramenopiles</taxon>
        <taxon>Ochrophyta</taxon>
        <taxon>Bacillariophyta</taxon>
        <taxon>Coscinodiscophyceae</taxon>
        <taxon>Thalassiosirophycidae</taxon>
        <taxon>Thalassiosirales</taxon>
        <taxon>Thalassiosiraceae</taxon>
        <taxon>Thalassiosira</taxon>
    </lineage>
</organism>
<comment type="caution">
    <text evidence="2">The sequence shown here is derived from an EMBL/GenBank/DDBJ whole genome shotgun (WGS) entry which is preliminary data.</text>
</comment>
<keyword evidence="3" id="KW-1185">Reference proteome</keyword>
<sequence>LVASGFELISPRGFQPCQVGSPSVRRPLELEMQFPGEADHTPGPDVLATHSHERFFLSHVPLLQAADVAGNRLSRIRANTPPGEGDGPGGVFAQFARMSSVETAATRFNNSSIMRFEYLGRDMDFAPFSKTLRSSQTIPDRSRGDLASIDRQDRPQFYSVLTARRPITSTVQNHQADHVNSPHQANHIHSTGPQSTATKPSRQATATNLTRLISTNRTLKNAIRPDGFGSRLRLDRATDGYPKLSSGRAKVCTIVNKCGRTVFEPEAIECHKSKAFPLQVKFCHPFTGRRKVPLPVPDQIGILIVNLDNYICPHGERGEGCSGFVTYLTYDQHGNLTLADWTDNTKYIYNADKTLTVQGGPGGHEDGKCLWSDGGTYPRFKDCPASGTTPDADLVWDYFRVGTLYNGQLRSNGGTKCLVTLHGTDGLAMRDCPAQSPSVAPSTSPSQSPTAPSTSPSQSPSTKAPSTSPSQSPSTKAPSTSPSQSPTPGPRSNWDIFEPLPSPSPFRIANFDNYICPDGERGEGCSGFVSILSYDQNGDLILADPRNDDNPKFFYNADKTLTVEGGPGGHEDGKCLWSDGGTYPRFKDCPDAGTTPDADLVWDYFRVGTLYNGQLRSNGGTKCLVTLQGTDDLAMRDCPPT</sequence>
<dbReference type="AlphaFoldDB" id="K0SLL9"/>
<gene>
    <name evidence="2" type="ORF">THAOC_20396</name>
</gene>
<reference evidence="2 3" key="1">
    <citation type="journal article" date="2012" name="Genome Biol.">
        <title>Genome and low-iron response of an oceanic diatom adapted to chronic iron limitation.</title>
        <authorList>
            <person name="Lommer M."/>
            <person name="Specht M."/>
            <person name="Roy A.S."/>
            <person name="Kraemer L."/>
            <person name="Andreson R."/>
            <person name="Gutowska M.A."/>
            <person name="Wolf J."/>
            <person name="Bergner S.V."/>
            <person name="Schilhabel M.B."/>
            <person name="Klostermeier U.C."/>
            <person name="Beiko R.G."/>
            <person name="Rosenstiel P."/>
            <person name="Hippler M."/>
            <person name="Laroche J."/>
        </authorList>
    </citation>
    <scope>NUCLEOTIDE SEQUENCE [LARGE SCALE GENOMIC DNA]</scope>
    <source>
        <strain evidence="2 3">CCMP1005</strain>
    </source>
</reference>
<accession>K0SLL9</accession>
<evidence type="ECO:0000313" key="2">
    <source>
        <dbReference type="EMBL" id="EJK59392.1"/>
    </source>
</evidence>
<feature type="compositionally biased region" description="Low complexity" evidence="1">
    <location>
        <begin position="433"/>
        <end position="486"/>
    </location>
</feature>
<protein>
    <submittedName>
        <fullName evidence="2">Uncharacterized protein</fullName>
    </submittedName>
</protein>
<feature type="region of interest" description="Disordered" evidence="1">
    <location>
        <begin position="179"/>
        <end position="202"/>
    </location>
</feature>
<feature type="non-terminal residue" evidence="2">
    <location>
        <position position="1"/>
    </location>
</feature>
<feature type="compositionally biased region" description="Polar residues" evidence="1">
    <location>
        <begin position="181"/>
        <end position="202"/>
    </location>
</feature>
<feature type="region of interest" description="Disordered" evidence="1">
    <location>
        <begin position="429"/>
        <end position="500"/>
    </location>
</feature>